<evidence type="ECO:0000259" key="8">
    <source>
        <dbReference type="Pfam" id="PF00483"/>
    </source>
</evidence>
<evidence type="ECO:0000256" key="6">
    <source>
        <dbReference type="ARBA" id="ARBA00023134"/>
    </source>
</evidence>
<protein>
    <recommendedName>
        <fullName evidence="2">mannose-1-phosphate guanylyltransferase</fullName>
        <ecNumber evidence="2">2.7.7.13</ecNumber>
    </recommendedName>
</protein>
<dbReference type="EC" id="2.7.7.13" evidence="2"/>
<evidence type="ECO:0000256" key="4">
    <source>
        <dbReference type="ARBA" id="ARBA00022695"/>
    </source>
</evidence>
<reference evidence="10 11" key="1">
    <citation type="submission" date="2019-07" db="EMBL/GenBank/DDBJ databases">
        <title>Thalassofilum flectens gen. nov., sp. nov., a novel moderate thermophilic anaerobe from a shallow sea hot spring in Kunashir Island (Russia), representing a new family in the order Bacteroidales, and proposal of Thalassofilacea fam. nov.</title>
        <authorList>
            <person name="Kochetkova T.V."/>
            <person name="Podosokorskaya O.A."/>
            <person name="Novikov A."/>
            <person name="Elcheninov A.G."/>
            <person name="Toshchakov S.V."/>
            <person name="Kublanov I.V."/>
        </authorList>
    </citation>
    <scope>NUCLEOTIDE SEQUENCE [LARGE SCALE GENOMIC DNA]</scope>
    <source>
        <strain evidence="10 11">38-H</strain>
    </source>
</reference>
<evidence type="ECO:0000313" key="11">
    <source>
        <dbReference type="Proteomes" id="UP000500961"/>
    </source>
</evidence>
<dbReference type="InterPro" id="IPR054566">
    <property type="entry name" value="ManC/GMP-like_b-helix"/>
</dbReference>
<accession>A0A7D3XEG9</accession>
<proteinExistence type="inferred from homology"/>
<dbReference type="RefSeq" id="WP_173072372.1">
    <property type="nucleotide sequence ID" value="NZ_CP041345.1"/>
</dbReference>
<dbReference type="SUPFAM" id="SSF53448">
    <property type="entry name" value="Nucleotide-diphospho-sugar transferases"/>
    <property type="match status" value="1"/>
</dbReference>
<dbReference type="Pfam" id="PF22640">
    <property type="entry name" value="ManC_GMP_beta-helix"/>
    <property type="match status" value="1"/>
</dbReference>
<dbReference type="GO" id="GO:0009298">
    <property type="term" value="P:GDP-mannose biosynthetic process"/>
    <property type="evidence" value="ECO:0007669"/>
    <property type="project" value="TreeGrafter"/>
</dbReference>
<dbReference type="InterPro" id="IPR029044">
    <property type="entry name" value="Nucleotide-diphossugar_trans"/>
</dbReference>
<dbReference type="AlphaFoldDB" id="A0A7D3XEG9"/>
<organism evidence="10 11">
    <name type="scientific">Tenuifilum thalassicum</name>
    <dbReference type="NCBI Taxonomy" id="2590900"/>
    <lineage>
        <taxon>Bacteria</taxon>
        <taxon>Pseudomonadati</taxon>
        <taxon>Bacteroidota</taxon>
        <taxon>Bacteroidia</taxon>
        <taxon>Bacteroidales</taxon>
        <taxon>Tenuifilaceae</taxon>
        <taxon>Tenuifilum</taxon>
    </lineage>
</organism>
<dbReference type="PANTHER" id="PTHR46390">
    <property type="entry name" value="MANNOSE-1-PHOSPHATE GUANYLYLTRANSFERASE"/>
    <property type="match status" value="1"/>
</dbReference>
<evidence type="ECO:0000256" key="5">
    <source>
        <dbReference type="ARBA" id="ARBA00022741"/>
    </source>
</evidence>
<dbReference type="InterPro" id="IPR049577">
    <property type="entry name" value="GMPP_N"/>
</dbReference>
<keyword evidence="5" id="KW-0547">Nucleotide-binding</keyword>
<gene>
    <name evidence="10" type="ORF">FHG85_00760</name>
</gene>
<dbReference type="InterPro" id="IPR005835">
    <property type="entry name" value="NTP_transferase_dom"/>
</dbReference>
<dbReference type="PANTHER" id="PTHR46390:SF1">
    <property type="entry name" value="MANNOSE-1-PHOSPHATE GUANYLYLTRANSFERASE"/>
    <property type="match status" value="1"/>
</dbReference>
<sequence length="362" mass="40970">MTQRKDIYCIIMAGGIGSRFWPLSRTSKPKQFIDILGTGKSLLQQTFERMVNICPKENILIVTSSAYDKLVHEQIPGLNENQVLLEPLRRNTAPCIAYATYKIKKQNPEAVVIVAPSDHLILNEQIFNETIIQAANFASNSDALITLGITPSRPETGYGYIQIGKPVKETPSLFKVKTFTEKPNLELAKKFMESGEFFWNSGLFVWSISSITKAFEKYLPEVNSLFEELLPIYNTEKEEEAISNTYAECRNISVDYGIMEKADNVYVFCAEFGWSDLGTWGSLYTHLPHDSNGNAAVAKDLMLYETKNSIFNIPQSKLAVVQGLEDYIVVDTEDVLLICRKQDEQNIKNYVNEILINKKNFA</sequence>
<dbReference type="EMBL" id="CP041345">
    <property type="protein sequence ID" value="QKG78857.1"/>
    <property type="molecule type" value="Genomic_DNA"/>
</dbReference>
<dbReference type="SUPFAM" id="SSF159283">
    <property type="entry name" value="Guanosine diphospho-D-mannose pyrophosphorylase/mannose-6-phosphate isomerase linker domain"/>
    <property type="match status" value="1"/>
</dbReference>
<dbReference type="KEGG" id="ttz:FHG85_00760"/>
<evidence type="ECO:0000256" key="7">
    <source>
        <dbReference type="ARBA" id="ARBA00047343"/>
    </source>
</evidence>
<keyword evidence="4 10" id="KW-0548">Nucleotidyltransferase</keyword>
<comment type="similarity">
    <text evidence="1">Belongs to the mannose-6-phosphate isomerase type 2 family.</text>
</comment>
<evidence type="ECO:0000313" key="10">
    <source>
        <dbReference type="EMBL" id="QKG78857.1"/>
    </source>
</evidence>
<evidence type="ECO:0000256" key="3">
    <source>
        <dbReference type="ARBA" id="ARBA00022679"/>
    </source>
</evidence>
<name>A0A7D3XEG9_9BACT</name>
<dbReference type="InterPro" id="IPR051161">
    <property type="entry name" value="Mannose-6P_isomerase_type2"/>
</dbReference>
<dbReference type="GO" id="GO:0004475">
    <property type="term" value="F:mannose-1-phosphate guanylyltransferase (GTP) activity"/>
    <property type="evidence" value="ECO:0007669"/>
    <property type="project" value="UniProtKB-EC"/>
</dbReference>
<dbReference type="GO" id="GO:0005525">
    <property type="term" value="F:GTP binding"/>
    <property type="evidence" value="ECO:0007669"/>
    <property type="project" value="UniProtKB-KW"/>
</dbReference>
<feature type="domain" description="MannoseP isomerase/GMP-like beta-helix" evidence="9">
    <location>
        <begin position="305"/>
        <end position="353"/>
    </location>
</feature>
<dbReference type="FunFam" id="3.90.550.10:FF:000046">
    <property type="entry name" value="Mannose-1-phosphate guanylyltransferase (GDP)"/>
    <property type="match status" value="1"/>
</dbReference>
<keyword evidence="6" id="KW-0342">GTP-binding</keyword>
<dbReference type="Proteomes" id="UP000500961">
    <property type="component" value="Chromosome"/>
</dbReference>
<dbReference type="CDD" id="cd02509">
    <property type="entry name" value="GDP-M1P_Guanylyltransferase"/>
    <property type="match status" value="1"/>
</dbReference>
<evidence type="ECO:0000259" key="9">
    <source>
        <dbReference type="Pfam" id="PF22640"/>
    </source>
</evidence>
<feature type="domain" description="Nucleotidyl transferase" evidence="8">
    <location>
        <begin position="10"/>
        <end position="287"/>
    </location>
</feature>
<dbReference type="Gene3D" id="3.90.550.10">
    <property type="entry name" value="Spore Coat Polysaccharide Biosynthesis Protein SpsA, Chain A"/>
    <property type="match status" value="1"/>
</dbReference>
<evidence type="ECO:0000256" key="1">
    <source>
        <dbReference type="ARBA" id="ARBA00006115"/>
    </source>
</evidence>
<comment type="catalytic activity">
    <reaction evidence="7">
        <text>alpha-D-mannose 1-phosphate + GTP + H(+) = GDP-alpha-D-mannose + diphosphate</text>
        <dbReference type="Rhea" id="RHEA:15229"/>
        <dbReference type="ChEBI" id="CHEBI:15378"/>
        <dbReference type="ChEBI" id="CHEBI:33019"/>
        <dbReference type="ChEBI" id="CHEBI:37565"/>
        <dbReference type="ChEBI" id="CHEBI:57527"/>
        <dbReference type="ChEBI" id="CHEBI:58409"/>
        <dbReference type="EC" id="2.7.7.13"/>
    </reaction>
</comment>
<keyword evidence="11" id="KW-1185">Reference proteome</keyword>
<keyword evidence="3 10" id="KW-0808">Transferase</keyword>
<dbReference type="Pfam" id="PF00483">
    <property type="entry name" value="NTP_transferase"/>
    <property type="match status" value="1"/>
</dbReference>
<evidence type="ECO:0000256" key="2">
    <source>
        <dbReference type="ARBA" id="ARBA00012387"/>
    </source>
</evidence>